<evidence type="ECO:0000313" key="6">
    <source>
        <dbReference type="EMBL" id="RLY03939.1"/>
    </source>
</evidence>
<keyword evidence="5" id="KW-0460">Magnesium</keyword>
<dbReference type="Pfam" id="PF01812">
    <property type="entry name" value="5-FTHF_cyc-lig"/>
    <property type="match status" value="1"/>
</dbReference>
<gene>
    <name evidence="6" type="ORF">EAF07_03920</name>
</gene>
<organism evidence="6 7">
    <name type="scientific">Streptococcus hillyeri</name>
    <dbReference type="NCBI Taxonomy" id="2282420"/>
    <lineage>
        <taxon>Bacteria</taxon>
        <taxon>Bacillati</taxon>
        <taxon>Bacillota</taxon>
        <taxon>Bacilli</taxon>
        <taxon>Lactobacillales</taxon>
        <taxon>Streptococcaceae</taxon>
        <taxon>Streptococcus</taxon>
    </lineage>
</organism>
<dbReference type="OrthoDB" id="9801938at2"/>
<evidence type="ECO:0000256" key="3">
    <source>
        <dbReference type="ARBA" id="ARBA00022840"/>
    </source>
</evidence>
<dbReference type="InterPro" id="IPR037171">
    <property type="entry name" value="NagB/RpiA_transferase-like"/>
</dbReference>
<dbReference type="AlphaFoldDB" id="A0A3L9DW24"/>
<proteinExistence type="inferred from homology"/>
<feature type="binding site" evidence="4">
    <location>
        <position position="49"/>
    </location>
    <ligand>
        <name>substrate</name>
    </ligand>
</feature>
<evidence type="ECO:0000256" key="4">
    <source>
        <dbReference type="PIRSR" id="PIRSR006806-1"/>
    </source>
</evidence>
<dbReference type="GO" id="GO:0046872">
    <property type="term" value="F:metal ion binding"/>
    <property type="evidence" value="ECO:0007669"/>
    <property type="project" value="UniProtKB-KW"/>
</dbReference>
<comment type="cofactor">
    <cofactor evidence="5">
        <name>Mg(2+)</name>
        <dbReference type="ChEBI" id="CHEBI:18420"/>
    </cofactor>
</comment>
<keyword evidence="6" id="KW-0436">Ligase</keyword>
<evidence type="ECO:0000256" key="1">
    <source>
        <dbReference type="ARBA" id="ARBA00010638"/>
    </source>
</evidence>
<keyword evidence="2 4" id="KW-0547">Nucleotide-binding</keyword>
<keyword evidence="3 4" id="KW-0067">ATP-binding</keyword>
<dbReference type="EC" id="6.3.3.2" evidence="5"/>
<dbReference type="GO" id="GO:0030272">
    <property type="term" value="F:5-formyltetrahydrofolate cyclo-ligase activity"/>
    <property type="evidence" value="ECO:0007669"/>
    <property type="project" value="UniProtKB-EC"/>
</dbReference>
<dbReference type="GO" id="GO:0035999">
    <property type="term" value="P:tetrahydrofolate interconversion"/>
    <property type="evidence" value="ECO:0007669"/>
    <property type="project" value="TreeGrafter"/>
</dbReference>
<sequence length="181" mass="20795">MDKKKLRTTMLTMLKSQDREWKSHYDKRLAERLFRLPIYQTATTIAVYLSFDFEYDTTLVIERALADGKRIVIPKTYPNGKMIFVDYDPTALVASSFGVLEPVSSQEVVKETIDLVVVPGVVFSNQGYRIGYGAGYYDRYLKDYLGETISLIYPSQLSHFQPQNHDIPVKGLLYEDDTTDI</sequence>
<comment type="catalytic activity">
    <reaction evidence="5">
        <text>(6S)-5-formyl-5,6,7,8-tetrahydrofolate + ATP = (6R)-5,10-methenyltetrahydrofolate + ADP + phosphate</text>
        <dbReference type="Rhea" id="RHEA:10488"/>
        <dbReference type="ChEBI" id="CHEBI:30616"/>
        <dbReference type="ChEBI" id="CHEBI:43474"/>
        <dbReference type="ChEBI" id="CHEBI:57455"/>
        <dbReference type="ChEBI" id="CHEBI:57457"/>
        <dbReference type="ChEBI" id="CHEBI:456216"/>
        <dbReference type="EC" id="6.3.3.2"/>
    </reaction>
</comment>
<dbReference type="SUPFAM" id="SSF100950">
    <property type="entry name" value="NagB/RpiA/CoA transferase-like"/>
    <property type="match status" value="1"/>
</dbReference>
<dbReference type="PANTHER" id="PTHR23407:SF1">
    <property type="entry name" value="5-FORMYLTETRAHYDROFOLATE CYCLO-LIGASE"/>
    <property type="match status" value="1"/>
</dbReference>
<feature type="binding site" evidence="4">
    <location>
        <position position="54"/>
    </location>
    <ligand>
        <name>substrate</name>
    </ligand>
</feature>
<dbReference type="RefSeq" id="WP_121834987.1">
    <property type="nucleotide sequence ID" value="NZ_CP163513.1"/>
</dbReference>
<feature type="binding site" evidence="4">
    <location>
        <begin position="129"/>
        <end position="137"/>
    </location>
    <ligand>
        <name>ATP</name>
        <dbReference type="ChEBI" id="CHEBI:30616"/>
    </ligand>
</feature>
<dbReference type="GO" id="GO:0009396">
    <property type="term" value="P:folic acid-containing compound biosynthetic process"/>
    <property type="evidence" value="ECO:0007669"/>
    <property type="project" value="TreeGrafter"/>
</dbReference>
<dbReference type="NCBIfam" id="TIGR02727">
    <property type="entry name" value="MTHFS_bact"/>
    <property type="match status" value="1"/>
</dbReference>
<dbReference type="PIRSF" id="PIRSF006806">
    <property type="entry name" value="FTHF_cligase"/>
    <property type="match status" value="1"/>
</dbReference>
<dbReference type="GO" id="GO:0005524">
    <property type="term" value="F:ATP binding"/>
    <property type="evidence" value="ECO:0007669"/>
    <property type="project" value="UniProtKB-KW"/>
</dbReference>
<dbReference type="InterPro" id="IPR002698">
    <property type="entry name" value="FTHF_cligase"/>
</dbReference>
<feature type="binding site" evidence="4">
    <location>
        <begin position="3"/>
        <end position="7"/>
    </location>
    <ligand>
        <name>ATP</name>
        <dbReference type="ChEBI" id="CHEBI:30616"/>
    </ligand>
</feature>
<dbReference type="EMBL" id="RCVM01000005">
    <property type="protein sequence ID" value="RLY03939.1"/>
    <property type="molecule type" value="Genomic_DNA"/>
</dbReference>
<evidence type="ECO:0000256" key="2">
    <source>
        <dbReference type="ARBA" id="ARBA00022741"/>
    </source>
</evidence>
<accession>A0A3L9DW24</accession>
<evidence type="ECO:0000256" key="5">
    <source>
        <dbReference type="RuleBase" id="RU361279"/>
    </source>
</evidence>
<comment type="caution">
    <text evidence="6">The sequence shown here is derived from an EMBL/GenBank/DDBJ whole genome shotgun (WGS) entry which is preliminary data.</text>
</comment>
<keyword evidence="7" id="KW-1185">Reference proteome</keyword>
<dbReference type="Proteomes" id="UP000279194">
    <property type="component" value="Unassembled WGS sequence"/>
</dbReference>
<comment type="similarity">
    <text evidence="1 5">Belongs to the 5-formyltetrahydrofolate cyclo-ligase family.</text>
</comment>
<keyword evidence="5" id="KW-0479">Metal-binding</keyword>
<dbReference type="Gene3D" id="3.40.50.10420">
    <property type="entry name" value="NagB/RpiA/CoA transferase-like"/>
    <property type="match status" value="1"/>
</dbReference>
<dbReference type="InterPro" id="IPR024185">
    <property type="entry name" value="FTHF_cligase-like_sf"/>
</dbReference>
<dbReference type="PANTHER" id="PTHR23407">
    <property type="entry name" value="ATPASE INHIBITOR/5-FORMYLTETRAHYDROFOLATE CYCLO-LIGASE"/>
    <property type="match status" value="1"/>
</dbReference>
<evidence type="ECO:0000313" key="7">
    <source>
        <dbReference type="Proteomes" id="UP000279194"/>
    </source>
</evidence>
<reference evidence="6 7" key="1">
    <citation type="submission" date="2018-10" db="EMBL/GenBank/DDBJ databases">
        <title>Streptococcus hillyeri sp. nov., isolated from equine tracheal sample.</title>
        <authorList>
            <person name="Macfadyen A.C."/>
            <person name="Waller A."/>
            <person name="Paterson G.K."/>
        </authorList>
    </citation>
    <scope>NUCLEOTIDE SEQUENCE [LARGE SCALE GENOMIC DNA]</scope>
    <source>
        <strain evidence="6 7">28462</strain>
    </source>
</reference>
<name>A0A3L9DW24_9STRE</name>
<protein>
    <recommendedName>
        <fullName evidence="5">5-formyltetrahydrofolate cyclo-ligase</fullName>
        <ecNumber evidence="5">6.3.3.2</ecNumber>
    </recommendedName>
</protein>